<comment type="function">
    <text evidence="2">Tetrapolymerization of the monopyrrole PBG into the hydroxymethylbilane pre-uroporphyrinogen in several discrete steps.</text>
</comment>
<comment type="cofactor">
    <cofactor evidence="1">
        <name>dipyrromethane</name>
        <dbReference type="ChEBI" id="CHEBI:60342"/>
    </cofactor>
</comment>
<evidence type="ECO:0000256" key="3">
    <source>
        <dbReference type="ARBA" id="ARBA00004735"/>
    </source>
</evidence>
<organism evidence="16 17">
    <name type="scientific">Dioszegia hungarica</name>
    <dbReference type="NCBI Taxonomy" id="4972"/>
    <lineage>
        <taxon>Eukaryota</taxon>
        <taxon>Fungi</taxon>
        <taxon>Dikarya</taxon>
        <taxon>Basidiomycota</taxon>
        <taxon>Agaricomycotina</taxon>
        <taxon>Tremellomycetes</taxon>
        <taxon>Tremellales</taxon>
        <taxon>Bulleribasidiaceae</taxon>
        <taxon>Dioszegia</taxon>
    </lineage>
</organism>
<evidence type="ECO:0000256" key="2">
    <source>
        <dbReference type="ARBA" id="ARBA00002869"/>
    </source>
</evidence>
<feature type="region of interest" description="Disordered" evidence="13">
    <location>
        <begin position="421"/>
        <end position="453"/>
    </location>
</feature>
<dbReference type="InterPro" id="IPR022419">
    <property type="entry name" value="Porphobilin_deaminase_cofac_BS"/>
</dbReference>
<evidence type="ECO:0000256" key="10">
    <source>
        <dbReference type="ARBA" id="ARBA00030685"/>
    </source>
</evidence>
<dbReference type="GO" id="GO:0006783">
    <property type="term" value="P:heme biosynthetic process"/>
    <property type="evidence" value="ECO:0007669"/>
    <property type="project" value="UniProtKB-KW"/>
</dbReference>
<reference evidence="16" key="1">
    <citation type="journal article" date="2022" name="G3 (Bethesda)">
        <title>High quality genome of the basidiomycete yeast Dioszegia hungarica PDD-24b-2 isolated from cloud water.</title>
        <authorList>
            <person name="Jarrige D."/>
            <person name="Haridas S."/>
            <person name="Bleykasten-Grosshans C."/>
            <person name="Joly M."/>
            <person name="Nadalig T."/>
            <person name="Sancelme M."/>
            <person name="Vuilleumier S."/>
            <person name="Grigoriev I.V."/>
            <person name="Amato P."/>
            <person name="Bringel F."/>
        </authorList>
    </citation>
    <scope>NUCLEOTIDE SEQUENCE</scope>
    <source>
        <strain evidence="16">PDD-24b-2</strain>
    </source>
</reference>
<evidence type="ECO:0000256" key="8">
    <source>
        <dbReference type="ARBA" id="ARBA00023133"/>
    </source>
</evidence>
<dbReference type="Proteomes" id="UP001164286">
    <property type="component" value="Unassembled WGS sequence"/>
</dbReference>
<evidence type="ECO:0000259" key="14">
    <source>
        <dbReference type="Pfam" id="PF01379"/>
    </source>
</evidence>
<proteinExistence type="inferred from homology"/>
<evidence type="ECO:0000256" key="1">
    <source>
        <dbReference type="ARBA" id="ARBA00001916"/>
    </source>
</evidence>
<dbReference type="EMBL" id="JAKWFO010000005">
    <property type="protein sequence ID" value="KAI9635255.1"/>
    <property type="molecule type" value="Genomic_DNA"/>
</dbReference>
<comment type="caution">
    <text evidence="16">The sequence shown here is derived from an EMBL/GenBank/DDBJ whole genome shotgun (WGS) entry which is preliminary data.</text>
</comment>
<protein>
    <recommendedName>
        <fullName evidence="6">Porphobilinogen deaminase</fullName>
        <ecNumber evidence="5">2.5.1.61</ecNumber>
    </recommendedName>
    <alternativeName>
        <fullName evidence="11">Hydroxymethylbilane synthase</fullName>
    </alternativeName>
    <alternativeName>
        <fullName evidence="10">Pre-uroporphyrinogen synthase</fullName>
    </alternativeName>
</protein>
<dbReference type="Pfam" id="PF01379">
    <property type="entry name" value="Porphobil_deam"/>
    <property type="match status" value="1"/>
</dbReference>
<evidence type="ECO:0000256" key="9">
    <source>
        <dbReference type="ARBA" id="ARBA00023244"/>
    </source>
</evidence>
<feature type="compositionally biased region" description="Gly residues" evidence="13">
    <location>
        <begin position="433"/>
        <end position="445"/>
    </location>
</feature>
<accession>A0AA38H7T8</accession>
<evidence type="ECO:0000256" key="12">
    <source>
        <dbReference type="ARBA" id="ARBA00048169"/>
    </source>
</evidence>
<dbReference type="Gene3D" id="3.40.190.10">
    <property type="entry name" value="Periplasmic binding protein-like II"/>
    <property type="match status" value="2"/>
</dbReference>
<keyword evidence="7" id="KW-0808">Transferase</keyword>
<evidence type="ECO:0000256" key="5">
    <source>
        <dbReference type="ARBA" id="ARBA00012655"/>
    </source>
</evidence>
<gene>
    <name evidence="16" type="ORF">MKK02DRAFT_25254</name>
</gene>
<dbReference type="InterPro" id="IPR000860">
    <property type="entry name" value="HemC"/>
</dbReference>
<dbReference type="SUPFAM" id="SSF53850">
    <property type="entry name" value="Periplasmic binding protein-like II"/>
    <property type="match status" value="1"/>
</dbReference>
<dbReference type="EC" id="2.5.1.61" evidence="5"/>
<dbReference type="RefSeq" id="XP_052945032.1">
    <property type="nucleotide sequence ID" value="XM_053087010.1"/>
</dbReference>
<dbReference type="AlphaFoldDB" id="A0AA38H7T8"/>
<dbReference type="InterPro" id="IPR022417">
    <property type="entry name" value="Porphobilin_deaminase_N"/>
</dbReference>
<dbReference type="Pfam" id="PF03900">
    <property type="entry name" value="Porphobil_deamC"/>
    <property type="match status" value="1"/>
</dbReference>
<name>A0AA38H7T8_9TREE</name>
<dbReference type="GeneID" id="77726211"/>
<dbReference type="PANTHER" id="PTHR11557:SF0">
    <property type="entry name" value="PORPHOBILINOGEN DEAMINASE"/>
    <property type="match status" value="1"/>
</dbReference>
<comment type="similarity">
    <text evidence="4">Belongs to the HMBS family.</text>
</comment>
<dbReference type="PROSITE" id="PS00533">
    <property type="entry name" value="PORPHOBILINOGEN_DEAM"/>
    <property type="match status" value="1"/>
</dbReference>
<keyword evidence="8" id="KW-0350">Heme biosynthesis</keyword>
<feature type="domain" description="Porphobilinogen deaminase N-terminal" evidence="14">
    <location>
        <begin position="30"/>
        <end position="256"/>
    </location>
</feature>
<dbReference type="InterPro" id="IPR036803">
    <property type="entry name" value="Porphobilinogen_deaminase_C_sf"/>
</dbReference>
<feature type="domain" description="Porphobilinogen deaminase C-terminal" evidence="15">
    <location>
        <begin position="270"/>
        <end position="296"/>
    </location>
</feature>
<evidence type="ECO:0000256" key="11">
    <source>
        <dbReference type="ARBA" id="ARBA00033064"/>
    </source>
</evidence>
<keyword evidence="17" id="KW-1185">Reference proteome</keyword>
<dbReference type="PRINTS" id="PR00151">
    <property type="entry name" value="PORPHBDMNASE"/>
</dbReference>
<evidence type="ECO:0000256" key="4">
    <source>
        <dbReference type="ARBA" id="ARBA00005638"/>
    </source>
</evidence>
<evidence type="ECO:0000256" key="7">
    <source>
        <dbReference type="ARBA" id="ARBA00022679"/>
    </source>
</evidence>
<dbReference type="Gene3D" id="3.30.160.40">
    <property type="entry name" value="Porphobilinogen deaminase, C-terminal domain"/>
    <property type="match status" value="1"/>
</dbReference>
<comment type="pathway">
    <text evidence="3">Porphyrin-containing compound metabolism; protoporphyrin-IX biosynthesis; coproporphyrinogen-III from 5-aminolevulinate: step 2/4.</text>
</comment>
<comment type="catalytic activity">
    <reaction evidence="12">
        <text>4 porphobilinogen + H2O = hydroxymethylbilane + 4 NH4(+)</text>
        <dbReference type="Rhea" id="RHEA:13185"/>
        <dbReference type="ChEBI" id="CHEBI:15377"/>
        <dbReference type="ChEBI" id="CHEBI:28938"/>
        <dbReference type="ChEBI" id="CHEBI:57845"/>
        <dbReference type="ChEBI" id="CHEBI:58126"/>
        <dbReference type="EC" id="2.5.1.61"/>
    </reaction>
</comment>
<evidence type="ECO:0000313" key="16">
    <source>
        <dbReference type="EMBL" id="KAI9635255.1"/>
    </source>
</evidence>
<dbReference type="GO" id="GO:0004418">
    <property type="term" value="F:hydroxymethylbilane synthase activity"/>
    <property type="evidence" value="ECO:0007669"/>
    <property type="project" value="UniProtKB-EC"/>
</dbReference>
<evidence type="ECO:0000256" key="6">
    <source>
        <dbReference type="ARBA" id="ARBA00016519"/>
    </source>
</evidence>
<evidence type="ECO:0000259" key="15">
    <source>
        <dbReference type="Pfam" id="PF03900"/>
    </source>
</evidence>
<dbReference type="NCBIfam" id="TIGR00212">
    <property type="entry name" value="hemC"/>
    <property type="match status" value="1"/>
</dbReference>
<dbReference type="PANTHER" id="PTHR11557">
    <property type="entry name" value="PORPHOBILINOGEN DEAMINASE"/>
    <property type="match status" value="1"/>
</dbReference>
<dbReference type="InterPro" id="IPR022418">
    <property type="entry name" value="Porphobilinogen_deaminase_C"/>
</dbReference>
<dbReference type="FunFam" id="3.40.190.10:FF:000005">
    <property type="entry name" value="Porphobilinogen deaminase"/>
    <property type="match status" value="1"/>
</dbReference>
<dbReference type="SUPFAM" id="SSF54782">
    <property type="entry name" value="Porphobilinogen deaminase (hydroxymethylbilane synthase), C-terminal domain"/>
    <property type="match status" value="1"/>
</dbReference>
<dbReference type="GO" id="GO:0005737">
    <property type="term" value="C:cytoplasm"/>
    <property type="evidence" value="ECO:0007669"/>
    <property type="project" value="TreeGrafter"/>
</dbReference>
<evidence type="ECO:0000313" key="17">
    <source>
        <dbReference type="Proteomes" id="UP001164286"/>
    </source>
</evidence>
<sequence>MSFALAPETPATAPLFRSTQSYNFSAKSYTVGTRKSALALVQTHLVADALAHLHPGTSFPVVHSTTIGDRNQSTPLHLLSPYSSSQPAKSLWTDELEALLAKGDFDLLVHSLKDVPTTLKEGFEIAACMKREDPRDAFVVREGLGYKRIEDLPEGSVIGTGSVRRVAQLKRAFPGLKFEDMASWHALEPRGNLNTRLSKLDSPTSPFSALILATSGLTRIGQTHRITCPLSSPVLLHAVGQGALGLEIRSGDQTARELLRRAGHWQTEWACGAERGLLRVLEGGCSVPVGIETTVEEIQKGEPGWESAGYGEEILKSLDGSSPLIHFSGVLPIETPLPSPSDTADTVRSTLQPRRARIKLLASVTSLDGSVHVLHEAPEAVVASWRGAERWGEECARRLIDLGAGEVLEDINRMRREREEEDLRRAKEANGVNGNGNGNGHGHGNGAEVQMSA</sequence>
<keyword evidence="9" id="KW-0627">Porphyrin biosynthesis</keyword>
<evidence type="ECO:0000256" key="13">
    <source>
        <dbReference type="SAM" id="MobiDB-lite"/>
    </source>
</evidence>
<dbReference type="FunFam" id="3.40.190.10:FF:000086">
    <property type="entry name" value="Probable porphobilinogen deaminase"/>
    <property type="match status" value="1"/>
</dbReference>